<evidence type="ECO:0000256" key="15">
    <source>
        <dbReference type="RuleBase" id="RU000617"/>
    </source>
</evidence>
<comment type="cofactor">
    <cofactor evidence="1">
        <name>Mg(2+)</name>
        <dbReference type="ChEBI" id="CHEBI:18420"/>
    </cofactor>
</comment>
<dbReference type="Pfam" id="PF04679">
    <property type="entry name" value="DNA_ligase_A_C"/>
    <property type="match status" value="1"/>
</dbReference>
<dbReference type="Gene3D" id="3.40.50.10190">
    <property type="entry name" value="BRCT domain"/>
    <property type="match status" value="2"/>
</dbReference>
<dbReference type="PROSITE" id="PS00697">
    <property type="entry name" value="DNA_LIGASE_A1"/>
    <property type="match status" value="1"/>
</dbReference>
<comment type="similarity">
    <text evidence="3 16">Belongs to the ATP-dependent DNA ligase family.</text>
</comment>
<evidence type="ECO:0000313" key="21">
    <source>
        <dbReference type="Proteomes" id="UP000217199"/>
    </source>
</evidence>
<feature type="domain" description="BRCT" evidence="19">
    <location>
        <begin position="909"/>
        <end position="1019"/>
    </location>
</feature>
<comment type="catalytic activity">
    <reaction evidence="14 15">
        <text>ATP + (deoxyribonucleotide)n-3'-hydroxyl + 5'-phospho-(deoxyribonucleotide)m = (deoxyribonucleotide)n+m + AMP + diphosphate.</text>
        <dbReference type="EC" id="6.5.1.1"/>
    </reaction>
</comment>
<keyword evidence="12 15" id="KW-0234">DNA repair</keyword>
<evidence type="ECO:0000256" key="1">
    <source>
        <dbReference type="ARBA" id="ARBA00001946"/>
    </source>
</evidence>
<evidence type="ECO:0000256" key="11">
    <source>
        <dbReference type="ARBA" id="ARBA00023172"/>
    </source>
</evidence>
<feature type="region of interest" description="Disordered" evidence="17">
    <location>
        <begin position="1"/>
        <end position="42"/>
    </location>
</feature>
<dbReference type="Gene3D" id="2.40.50.140">
    <property type="entry name" value="Nucleic acid-binding proteins"/>
    <property type="match status" value="1"/>
</dbReference>
<dbReference type="GO" id="GO:0032807">
    <property type="term" value="C:DNA ligase IV complex"/>
    <property type="evidence" value="ECO:0007669"/>
    <property type="project" value="TreeGrafter"/>
</dbReference>
<comment type="subcellular location">
    <subcellularLocation>
        <location evidence="2">Nucleus</location>
    </subcellularLocation>
</comment>
<keyword evidence="6" id="KW-0677">Repeat</keyword>
<keyword evidence="13" id="KW-0539">Nucleus</keyword>
<dbReference type="CDD" id="cd07903">
    <property type="entry name" value="Adenylation_DNA_ligase_IV"/>
    <property type="match status" value="1"/>
</dbReference>
<dbReference type="InterPro" id="IPR012340">
    <property type="entry name" value="NA-bd_OB-fold"/>
</dbReference>
<dbReference type="InterPro" id="IPR036599">
    <property type="entry name" value="DNA_ligase_N_sf"/>
</dbReference>
<dbReference type="InterPro" id="IPR012308">
    <property type="entry name" value="DNA_ligase_ATP-dep_N"/>
</dbReference>
<dbReference type="STRING" id="2282107.A0A286UK29"/>
<accession>A0A286UK29</accession>
<dbReference type="InterPro" id="IPR036420">
    <property type="entry name" value="BRCT_dom_sf"/>
</dbReference>
<dbReference type="FunCoup" id="A0A286UK29">
    <property type="interactions" value="238"/>
</dbReference>
<dbReference type="GO" id="GO:0006310">
    <property type="term" value="P:DNA recombination"/>
    <property type="evidence" value="ECO:0007669"/>
    <property type="project" value="UniProtKB-KW"/>
</dbReference>
<dbReference type="InterPro" id="IPR016059">
    <property type="entry name" value="DNA_ligase_ATP-dep_CS"/>
</dbReference>
<keyword evidence="4 15" id="KW-0436">Ligase</keyword>
<evidence type="ECO:0000256" key="8">
    <source>
        <dbReference type="ARBA" id="ARBA00022763"/>
    </source>
</evidence>
<keyword evidence="8 15" id="KW-0227">DNA damage</keyword>
<feature type="region of interest" description="Disordered" evidence="17">
    <location>
        <begin position="870"/>
        <end position="889"/>
    </location>
</feature>
<dbReference type="InterPro" id="IPR012310">
    <property type="entry name" value="DNA_ligase_ATP-dep_cent"/>
</dbReference>
<evidence type="ECO:0000313" key="20">
    <source>
        <dbReference type="EMBL" id="PAV19973.1"/>
    </source>
</evidence>
<dbReference type="Pfam" id="PF01068">
    <property type="entry name" value="DNA_ligase_A_M"/>
    <property type="match status" value="1"/>
</dbReference>
<dbReference type="Pfam" id="PF16589">
    <property type="entry name" value="BRCT_2"/>
    <property type="match status" value="1"/>
</dbReference>
<dbReference type="GO" id="GO:0006297">
    <property type="term" value="P:nucleotide-excision repair, DNA gap filling"/>
    <property type="evidence" value="ECO:0007669"/>
    <property type="project" value="TreeGrafter"/>
</dbReference>
<evidence type="ECO:0000256" key="13">
    <source>
        <dbReference type="ARBA" id="ARBA00023242"/>
    </source>
</evidence>
<evidence type="ECO:0000256" key="16">
    <source>
        <dbReference type="RuleBase" id="RU004196"/>
    </source>
</evidence>
<dbReference type="NCBIfam" id="TIGR00574">
    <property type="entry name" value="dnl1"/>
    <property type="match status" value="1"/>
</dbReference>
<proteinExistence type="inferred from homology"/>
<keyword evidence="9 15" id="KW-0067">ATP-binding</keyword>
<feature type="region of interest" description="Disordered" evidence="17">
    <location>
        <begin position="761"/>
        <end position="838"/>
    </location>
</feature>
<evidence type="ECO:0000259" key="18">
    <source>
        <dbReference type="PROSITE" id="PS50160"/>
    </source>
</evidence>
<evidence type="ECO:0000256" key="12">
    <source>
        <dbReference type="ARBA" id="ARBA00023204"/>
    </source>
</evidence>
<dbReference type="Pfam" id="PF04675">
    <property type="entry name" value="DNA_ligase_A_N"/>
    <property type="match status" value="1"/>
</dbReference>
<dbReference type="Gene3D" id="1.10.3260.10">
    <property type="entry name" value="DNA ligase, ATP-dependent, N-terminal domain"/>
    <property type="match status" value="1"/>
</dbReference>
<keyword evidence="5" id="KW-0479">Metal-binding</keyword>
<dbReference type="PROSITE" id="PS50160">
    <property type="entry name" value="DNA_LIGASE_A3"/>
    <property type="match status" value="1"/>
</dbReference>
<dbReference type="InterPro" id="IPR000977">
    <property type="entry name" value="DNA_ligase_ATP-dep"/>
</dbReference>
<reference evidence="20 21" key="1">
    <citation type="journal article" date="2017" name="Mol. Ecol.">
        <title>Comparative and population genomic landscape of Phellinus noxius: A hypervariable fungus causing root rot in trees.</title>
        <authorList>
            <person name="Chung C.L."/>
            <person name="Lee T.J."/>
            <person name="Akiba M."/>
            <person name="Lee H.H."/>
            <person name="Kuo T.H."/>
            <person name="Liu D."/>
            <person name="Ke H.M."/>
            <person name="Yokoi T."/>
            <person name="Roa M.B."/>
            <person name="Lu M.J."/>
            <person name="Chang Y.Y."/>
            <person name="Ann P.J."/>
            <person name="Tsai J.N."/>
            <person name="Chen C.Y."/>
            <person name="Tzean S.S."/>
            <person name="Ota Y."/>
            <person name="Hattori T."/>
            <person name="Sahashi N."/>
            <person name="Liou R.F."/>
            <person name="Kikuchi T."/>
            <person name="Tsai I.J."/>
        </authorList>
    </citation>
    <scope>NUCLEOTIDE SEQUENCE [LARGE SCALE GENOMIC DNA]</scope>
    <source>
        <strain evidence="20 21">FFPRI411160</strain>
    </source>
</reference>
<evidence type="ECO:0000259" key="19">
    <source>
        <dbReference type="PROSITE" id="PS50172"/>
    </source>
</evidence>
<dbReference type="EC" id="6.5.1.1" evidence="15"/>
<evidence type="ECO:0000256" key="10">
    <source>
        <dbReference type="ARBA" id="ARBA00022842"/>
    </source>
</evidence>
<keyword evidence="21" id="KW-1185">Reference proteome</keyword>
<dbReference type="InterPro" id="IPR029710">
    <property type="entry name" value="LIG4"/>
</dbReference>
<feature type="compositionally biased region" description="Basic and acidic residues" evidence="17">
    <location>
        <begin position="761"/>
        <end position="771"/>
    </location>
</feature>
<feature type="domain" description="ATP-dependent DNA ligase family profile" evidence="18">
    <location>
        <begin position="384"/>
        <end position="510"/>
    </location>
</feature>
<keyword evidence="7 15" id="KW-0547">Nucleotide-binding</keyword>
<evidence type="ECO:0000256" key="17">
    <source>
        <dbReference type="SAM" id="MobiDB-lite"/>
    </source>
</evidence>
<dbReference type="GO" id="GO:0005524">
    <property type="term" value="F:ATP binding"/>
    <property type="evidence" value="ECO:0007669"/>
    <property type="project" value="UniProtKB-KW"/>
</dbReference>
<evidence type="ECO:0000256" key="14">
    <source>
        <dbReference type="ARBA" id="ARBA00034003"/>
    </source>
</evidence>
<evidence type="ECO:0000256" key="2">
    <source>
        <dbReference type="ARBA" id="ARBA00004123"/>
    </source>
</evidence>
<dbReference type="InterPro" id="IPR001357">
    <property type="entry name" value="BRCT_dom"/>
</dbReference>
<feature type="domain" description="BRCT" evidence="19">
    <location>
        <begin position="654"/>
        <end position="750"/>
    </location>
</feature>
<dbReference type="OrthoDB" id="151490at2759"/>
<dbReference type="GO" id="GO:0046872">
    <property type="term" value="F:metal ion binding"/>
    <property type="evidence" value="ECO:0007669"/>
    <property type="project" value="UniProtKB-KW"/>
</dbReference>
<keyword evidence="10" id="KW-0460">Magnesium</keyword>
<dbReference type="SUPFAM" id="SSF52113">
    <property type="entry name" value="BRCT domain"/>
    <property type="match status" value="2"/>
</dbReference>
<dbReference type="AlphaFoldDB" id="A0A286UK29"/>
<dbReference type="InterPro" id="IPR012309">
    <property type="entry name" value="DNA_ligase_ATP-dep_C"/>
</dbReference>
<dbReference type="InParanoid" id="A0A286UK29"/>
<evidence type="ECO:0000256" key="6">
    <source>
        <dbReference type="ARBA" id="ARBA00022737"/>
    </source>
</evidence>
<dbReference type="PROSITE" id="PS50172">
    <property type="entry name" value="BRCT"/>
    <property type="match status" value="2"/>
</dbReference>
<dbReference type="GO" id="GO:0003910">
    <property type="term" value="F:DNA ligase (ATP) activity"/>
    <property type="evidence" value="ECO:0007669"/>
    <property type="project" value="UniProtKB-EC"/>
</dbReference>
<dbReference type="GO" id="GO:0071897">
    <property type="term" value="P:DNA biosynthetic process"/>
    <property type="evidence" value="ECO:0007669"/>
    <property type="project" value="InterPro"/>
</dbReference>
<name>A0A286UK29_9AGAM</name>
<dbReference type="GO" id="GO:0006303">
    <property type="term" value="P:double-strand break repair via nonhomologous end joining"/>
    <property type="evidence" value="ECO:0007669"/>
    <property type="project" value="TreeGrafter"/>
</dbReference>
<dbReference type="InterPro" id="IPR044125">
    <property type="entry name" value="Adenylation_DNA_ligase_IV"/>
</dbReference>
<dbReference type="PANTHER" id="PTHR45997:SF1">
    <property type="entry name" value="DNA LIGASE 4"/>
    <property type="match status" value="1"/>
</dbReference>
<dbReference type="SUPFAM" id="SSF50249">
    <property type="entry name" value="Nucleic acid-binding proteins"/>
    <property type="match status" value="1"/>
</dbReference>
<gene>
    <name evidence="20" type="ORF">PNOK_0490700</name>
</gene>
<dbReference type="GO" id="GO:0003677">
    <property type="term" value="F:DNA binding"/>
    <property type="evidence" value="ECO:0007669"/>
    <property type="project" value="InterPro"/>
</dbReference>
<evidence type="ECO:0000256" key="5">
    <source>
        <dbReference type="ARBA" id="ARBA00022723"/>
    </source>
</evidence>
<feature type="compositionally biased region" description="Polar residues" evidence="17">
    <location>
        <begin position="1"/>
        <end position="17"/>
    </location>
</feature>
<dbReference type="EMBL" id="NBII01000004">
    <property type="protein sequence ID" value="PAV19973.1"/>
    <property type="molecule type" value="Genomic_DNA"/>
</dbReference>
<dbReference type="CDD" id="cd17722">
    <property type="entry name" value="BRCT_DNA_ligase_IV_rpt1"/>
    <property type="match status" value="1"/>
</dbReference>
<dbReference type="CDD" id="cd07968">
    <property type="entry name" value="OBF_DNA_ligase_IV"/>
    <property type="match status" value="1"/>
</dbReference>
<evidence type="ECO:0000256" key="3">
    <source>
        <dbReference type="ARBA" id="ARBA00007572"/>
    </source>
</evidence>
<dbReference type="PANTHER" id="PTHR45997">
    <property type="entry name" value="DNA LIGASE 4"/>
    <property type="match status" value="1"/>
</dbReference>
<comment type="caution">
    <text evidence="20">The sequence shown here is derived from an EMBL/GenBank/DDBJ whole genome shotgun (WGS) entry which is preliminary data.</text>
</comment>
<sequence>MSPVSSDLENTGDTTAGNEEDNKGSQGSSYPSPPPNGQTPPFVHLTTLFERLSKERKADQRRKILDKWFNGWRRDVGLDLYPVLRLLLPQKDTERALYGLKETNLAKAYIKVIPLGQKDPDAVRLLKWKKPVTRDVTAGDFPTVLFEVINKRSSVAEGTLTVEDVNNVLDELSKNSGRQEIQTKILQRVYNNTTSEEQRWIARIILKDMQISVREGIILSVYHPDGSDLYNACSDLEKVAYQLWDKERRLSLEDKQIMILQRFSPMLCFKPGSRLENAIKGMSGKPFIIEEKLDGERMQLHIRGKEYYYCSRNGKNYTYLYGIDAGSGSLTPHIQNAFDERIKEIILDGEMLVWDPITERSLPFGSLKTAAIARSNGRLSPRPCFKVFDLVYLNGMCLMHRSLKFRKRNLRAYVKEIKGRLEFVTEFEGTTITDVRKHLEDIVESRGEGLVLKHPNSQYVLGGRERDWVKVKPEYMDNMGESVELVVIGANYGTGWRSGGVSALICAVRDDRRTNGGEEDGLKLSSFARVGTGLSYADFIWIRQKNWKALDKNNIPSWYQVSKKGTDDKGDVYLEPEDFFVLEIKAAEITPSDQYHIGFTMRFPRARKIRDDKDVSEILTVTEVLENLKTKKKRKIEDSEEKPEQTKNMKGVSVNTNIFDGLKFMVSSDPRNRNGEKEKRQLLKLIHENGGNYVQVVKGDTPILVVYGGLSTPYDLKLIIDKNIHDVIRPSWIYDCIEQGKVLPLQKKYFFFATDKRKASEEFSMGDKQEGEGEASASESKSGEDQDESSAQPGVKEEPEVLEGPYSDWLKVDKAPEGQAEGQDDEEDDPDSDTEPDSEFDALRFDEELKEWVIADDLSSLNIQEDEIPPSVEEETLNDTENEEVGNDAEVEEEVPVRMGETESAMEYDLEKIFRHLCFYLDTPSNAERHGMDIKPKFRDQITTSFAEVENLITANGGRVADLDDPKLTHVVLDKRDISRRKELIKRTSQPKRRYLVLTDFVHGCLEESSLLDESGEFLIESPFIPPNKLTIFI</sequence>
<evidence type="ECO:0000256" key="4">
    <source>
        <dbReference type="ARBA" id="ARBA00022598"/>
    </source>
</evidence>
<dbReference type="SMART" id="SM00292">
    <property type="entry name" value="BRCT"/>
    <property type="match status" value="2"/>
</dbReference>
<dbReference type="Gene3D" id="3.30.470.30">
    <property type="entry name" value="DNA ligase/mRNA capping enzyme"/>
    <property type="match status" value="1"/>
</dbReference>
<evidence type="ECO:0000256" key="7">
    <source>
        <dbReference type="ARBA" id="ARBA00022741"/>
    </source>
</evidence>
<organism evidence="20 21">
    <name type="scientific">Pyrrhoderma noxium</name>
    <dbReference type="NCBI Taxonomy" id="2282107"/>
    <lineage>
        <taxon>Eukaryota</taxon>
        <taxon>Fungi</taxon>
        <taxon>Dikarya</taxon>
        <taxon>Basidiomycota</taxon>
        <taxon>Agaricomycotina</taxon>
        <taxon>Agaricomycetes</taxon>
        <taxon>Hymenochaetales</taxon>
        <taxon>Hymenochaetaceae</taxon>
        <taxon>Pyrrhoderma</taxon>
    </lineage>
</organism>
<dbReference type="SUPFAM" id="SSF117018">
    <property type="entry name" value="ATP-dependent DNA ligase DNA-binding domain"/>
    <property type="match status" value="1"/>
</dbReference>
<dbReference type="SUPFAM" id="SSF56091">
    <property type="entry name" value="DNA ligase/mRNA capping enzyme, catalytic domain"/>
    <property type="match status" value="1"/>
</dbReference>
<feature type="compositionally biased region" description="Acidic residues" evidence="17">
    <location>
        <begin position="822"/>
        <end position="838"/>
    </location>
</feature>
<dbReference type="Proteomes" id="UP000217199">
    <property type="component" value="Unassembled WGS sequence"/>
</dbReference>
<protein>
    <recommendedName>
        <fullName evidence="15">DNA ligase</fullName>
        <ecNumber evidence="15">6.5.1.1</ecNumber>
    </recommendedName>
</protein>
<evidence type="ECO:0000256" key="9">
    <source>
        <dbReference type="ARBA" id="ARBA00022840"/>
    </source>
</evidence>
<keyword evidence="11 15" id="KW-0233">DNA recombination</keyword>